<organism evidence="1 2">
    <name type="scientific">Carpinus fangiana</name>
    <dbReference type="NCBI Taxonomy" id="176857"/>
    <lineage>
        <taxon>Eukaryota</taxon>
        <taxon>Viridiplantae</taxon>
        <taxon>Streptophyta</taxon>
        <taxon>Embryophyta</taxon>
        <taxon>Tracheophyta</taxon>
        <taxon>Spermatophyta</taxon>
        <taxon>Magnoliopsida</taxon>
        <taxon>eudicotyledons</taxon>
        <taxon>Gunneridae</taxon>
        <taxon>Pentapetalae</taxon>
        <taxon>rosids</taxon>
        <taxon>fabids</taxon>
        <taxon>Fagales</taxon>
        <taxon>Betulaceae</taxon>
        <taxon>Carpinus</taxon>
    </lineage>
</organism>
<proteinExistence type="predicted"/>
<gene>
    <name evidence="1" type="ORF">FH972_018851</name>
</gene>
<dbReference type="AlphaFoldDB" id="A0A5N6RNB0"/>
<dbReference type="EMBL" id="CM017328">
    <property type="protein sequence ID" value="KAE8123936.1"/>
    <property type="molecule type" value="Genomic_DNA"/>
</dbReference>
<evidence type="ECO:0000313" key="2">
    <source>
        <dbReference type="Proteomes" id="UP000327013"/>
    </source>
</evidence>
<protein>
    <submittedName>
        <fullName evidence="1">Uncharacterized protein</fullName>
    </submittedName>
</protein>
<keyword evidence="2" id="KW-1185">Reference proteome</keyword>
<name>A0A5N6RNB0_9ROSI</name>
<evidence type="ECO:0000313" key="1">
    <source>
        <dbReference type="EMBL" id="KAE8123936.1"/>
    </source>
</evidence>
<dbReference type="Proteomes" id="UP000327013">
    <property type="component" value="Chromosome 8"/>
</dbReference>
<sequence>MADSKDNPHEFWRKETVKDCGSLELGISATGLREEVEKKWPWVRDEALCFNSWGSFMQIKRSI</sequence>
<reference evidence="1 2" key="1">
    <citation type="submission" date="2019-06" db="EMBL/GenBank/DDBJ databases">
        <title>A chromosomal-level reference genome of Carpinus fangiana (Coryloideae, Betulaceae).</title>
        <authorList>
            <person name="Yang X."/>
            <person name="Wang Z."/>
            <person name="Zhang L."/>
            <person name="Hao G."/>
            <person name="Liu J."/>
            <person name="Yang Y."/>
        </authorList>
    </citation>
    <scope>NUCLEOTIDE SEQUENCE [LARGE SCALE GENOMIC DNA]</scope>
    <source>
        <strain evidence="1">Cfa_2016G</strain>
        <tissue evidence="1">Leaf</tissue>
    </source>
</reference>
<accession>A0A5N6RNB0</accession>